<dbReference type="PROSITE" id="PS00630">
    <property type="entry name" value="IMP_2"/>
    <property type="match status" value="1"/>
</dbReference>
<dbReference type="GO" id="GO:0007165">
    <property type="term" value="P:signal transduction"/>
    <property type="evidence" value="ECO:0007669"/>
    <property type="project" value="TreeGrafter"/>
</dbReference>
<dbReference type="GO" id="GO:0008934">
    <property type="term" value="F:inositol monophosphate 1-phosphatase activity"/>
    <property type="evidence" value="ECO:0007669"/>
    <property type="project" value="InterPro"/>
</dbReference>
<evidence type="ECO:0000256" key="4">
    <source>
        <dbReference type="ARBA" id="ARBA00013106"/>
    </source>
</evidence>
<dbReference type="GO" id="GO:0006020">
    <property type="term" value="P:inositol metabolic process"/>
    <property type="evidence" value="ECO:0007669"/>
    <property type="project" value="TreeGrafter"/>
</dbReference>
<dbReference type="GO" id="GO:0046872">
    <property type="term" value="F:metal ion binding"/>
    <property type="evidence" value="ECO:0007669"/>
    <property type="project" value="UniProtKB-KW"/>
</dbReference>
<sequence>MNRVSSATAHCQNKEMAMFMQAAARAALTAGSIVRELYGKPHTIQMKGPINLVTESDLAAETAIIASLNEDAPGIAVLAEESADDNLKEPEGRVWVVDPLDGTTNFAHGLPLFAVSIALLDDGVPQVGVIYCPMQDELFTCCRGGGAWLDGREIRVTETRFLLESLVATGFPYDIYTYLDTILRQLKAVLPKVRDIRRCGAAAVDLAYVACGRLDGFWEMNLKPWDTAAGWLLVEEAGGKVTGFDGRPYSSFAPEILASNGVLHSNLLELLS</sequence>
<dbReference type="SUPFAM" id="SSF56655">
    <property type="entry name" value="Carbohydrate phosphatase"/>
    <property type="match status" value="1"/>
</dbReference>
<dbReference type="PROSITE" id="PS00629">
    <property type="entry name" value="IMP_1"/>
    <property type="match status" value="1"/>
</dbReference>
<dbReference type="EMBL" id="UOEY01000136">
    <property type="protein sequence ID" value="VAW41784.1"/>
    <property type="molecule type" value="Genomic_DNA"/>
</dbReference>
<organism evidence="8">
    <name type="scientific">hydrothermal vent metagenome</name>
    <dbReference type="NCBI Taxonomy" id="652676"/>
    <lineage>
        <taxon>unclassified sequences</taxon>
        <taxon>metagenomes</taxon>
        <taxon>ecological metagenomes</taxon>
    </lineage>
</organism>
<dbReference type="Pfam" id="PF00459">
    <property type="entry name" value="Inositol_P"/>
    <property type="match status" value="1"/>
</dbReference>
<dbReference type="Gene3D" id="3.30.540.10">
    <property type="entry name" value="Fructose-1,6-Bisphosphatase, subunit A, domain 1"/>
    <property type="match status" value="1"/>
</dbReference>
<comment type="cofactor">
    <cofactor evidence="2">
        <name>Mg(2+)</name>
        <dbReference type="ChEBI" id="CHEBI:18420"/>
    </cofactor>
</comment>
<comment type="similarity">
    <text evidence="3">Belongs to the inositol monophosphatase superfamily.</text>
</comment>
<keyword evidence="7" id="KW-0460">Magnesium</keyword>
<evidence type="ECO:0000256" key="6">
    <source>
        <dbReference type="ARBA" id="ARBA00022801"/>
    </source>
</evidence>
<evidence type="ECO:0000256" key="1">
    <source>
        <dbReference type="ARBA" id="ARBA00001033"/>
    </source>
</evidence>
<evidence type="ECO:0000256" key="5">
    <source>
        <dbReference type="ARBA" id="ARBA00022723"/>
    </source>
</evidence>
<keyword evidence="6 8" id="KW-0378">Hydrolase</keyword>
<dbReference type="FunFam" id="3.30.540.10:FF:000003">
    <property type="entry name" value="Inositol-1-monophosphatase"/>
    <property type="match status" value="1"/>
</dbReference>
<dbReference type="InterPro" id="IPR022337">
    <property type="entry name" value="Inositol_monophosphatase_SuhB"/>
</dbReference>
<dbReference type="PANTHER" id="PTHR20854:SF4">
    <property type="entry name" value="INOSITOL-1-MONOPHOSPHATASE-RELATED"/>
    <property type="match status" value="1"/>
</dbReference>
<keyword evidence="5" id="KW-0479">Metal-binding</keyword>
<dbReference type="PRINTS" id="PR00377">
    <property type="entry name" value="IMPHPHTASES"/>
</dbReference>
<dbReference type="AlphaFoldDB" id="A0A3B0WDU8"/>
<dbReference type="InterPro" id="IPR020583">
    <property type="entry name" value="Inositol_monoP_metal-BS"/>
</dbReference>
<dbReference type="CDD" id="cd01639">
    <property type="entry name" value="IMPase"/>
    <property type="match status" value="1"/>
</dbReference>
<dbReference type="PANTHER" id="PTHR20854">
    <property type="entry name" value="INOSITOL MONOPHOSPHATASE"/>
    <property type="match status" value="1"/>
</dbReference>
<comment type="catalytic activity">
    <reaction evidence="1">
        <text>a myo-inositol phosphate + H2O = myo-inositol + phosphate</text>
        <dbReference type="Rhea" id="RHEA:24056"/>
        <dbReference type="ChEBI" id="CHEBI:15377"/>
        <dbReference type="ChEBI" id="CHEBI:17268"/>
        <dbReference type="ChEBI" id="CHEBI:43474"/>
        <dbReference type="ChEBI" id="CHEBI:84139"/>
        <dbReference type="EC" id="3.1.3.25"/>
    </reaction>
</comment>
<dbReference type="Gene3D" id="3.40.190.80">
    <property type="match status" value="1"/>
</dbReference>
<dbReference type="GO" id="GO:0046854">
    <property type="term" value="P:phosphatidylinositol phosphate biosynthetic process"/>
    <property type="evidence" value="ECO:0007669"/>
    <property type="project" value="InterPro"/>
</dbReference>
<name>A0A3B0WDU8_9ZZZZ</name>
<dbReference type="PRINTS" id="PR01959">
    <property type="entry name" value="SBIMPHPHTASE"/>
</dbReference>
<evidence type="ECO:0000256" key="7">
    <source>
        <dbReference type="ARBA" id="ARBA00022842"/>
    </source>
</evidence>
<protein>
    <recommendedName>
        <fullName evidence="4">inositol-phosphate phosphatase</fullName>
        <ecNumber evidence="4">3.1.3.25</ecNumber>
    </recommendedName>
</protein>
<evidence type="ECO:0000256" key="2">
    <source>
        <dbReference type="ARBA" id="ARBA00001946"/>
    </source>
</evidence>
<evidence type="ECO:0000256" key="3">
    <source>
        <dbReference type="ARBA" id="ARBA00009759"/>
    </source>
</evidence>
<proteinExistence type="inferred from homology"/>
<evidence type="ECO:0000313" key="8">
    <source>
        <dbReference type="EMBL" id="VAW41784.1"/>
    </source>
</evidence>
<dbReference type="InterPro" id="IPR020550">
    <property type="entry name" value="Inositol_monophosphatase_CS"/>
</dbReference>
<dbReference type="EC" id="3.1.3.25" evidence="4"/>
<accession>A0A3B0WDU8</accession>
<dbReference type="InterPro" id="IPR033942">
    <property type="entry name" value="IMPase"/>
</dbReference>
<reference evidence="8" key="1">
    <citation type="submission" date="2018-06" db="EMBL/GenBank/DDBJ databases">
        <authorList>
            <person name="Zhirakovskaya E."/>
        </authorList>
    </citation>
    <scope>NUCLEOTIDE SEQUENCE</scope>
</reference>
<dbReference type="InterPro" id="IPR000760">
    <property type="entry name" value="Inositol_monophosphatase-like"/>
</dbReference>
<gene>
    <name evidence="8" type="ORF">MNBD_DELTA04-1752</name>
</gene>
<dbReference type="FunFam" id="3.40.190.80:FF:000020">
    <property type="entry name" value="Fructose-1,6-bisphosphatase/inositol-1-monophosphatase"/>
    <property type="match status" value="1"/>
</dbReference>